<keyword evidence="4" id="KW-1185">Reference proteome</keyword>
<gene>
    <name evidence="3" type="ORF">GA0070607_0025</name>
</gene>
<protein>
    <submittedName>
        <fullName evidence="3">YcxB-like protein</fullName>
    </submittedName>
</protein>
<dbReference type="InterPro" id="IPR025588">
    <property type="entry name" value="YcxB-like_C"/>
</dbReference>
<evidence type="ECO:0000313" key="4">
    <source>
        <dbReference type="Proteomes" id="UP000198243"/>
    </source>
</evidence>
<dbReference type="AlphaFoldDB" id="A0A1C4U1V0"/>
<dbReference type="Proteomes" id="UP000198243">
    <property type="component" value="Chromosome I"/>
</dbReference>
<evidence type="ECO:0000313" key="3">
    <source>
        <dbReference type="EMBL" id="SCE65646.1"/>
    </source>
</evidence>
<evidence type="ECO:0000256" key="1">
    <source>
        <dbReference type="SAM" id="Phobius"/>
    </source>
</evidence>
<feature type="transmembrane region" description="Helical" evidence="1">
    <location>
        <begin position="50"/>
        <end position="73"/>
    </location>
</feature>
<name>A0A1C4U1V0_9ACTN</name>
<organism evidence="3 4">
    <name type="scientific">Micromonospora coriariae</name>
    <dbReference type="NCBI Taxonomy" id="285665"/>
    <lineage>
        <taxon>Bacteria</taxon>
        <taxon>Bacillati</taxon>
        <taxon>Actinomycetota</taxon>
        <taxon>Actinomycetes</taxon>
        <taxon>Micromonosporales</taxon>
        <taxon>Micromonosporaceae</taxon>
        <taxon>Micromonospora</taxon>
    </lineage>
</organism>
<dbReference type="EMBL" id="LT607412">
    <property type="protein sequence ID" value="SCE65646.1"/>
    <property type="molecule type" value="Genomic_DNA"/>
</dbReference>
<reference evidence="4" key="1">
    <citation type="submission" date="2016-06" db="EMBL/GenBank/DDBJ databases">
        <authorList>
            <person name="Varghese N."/>
            <person name="Submissions Spin"/>
        </authorList>
    </citation>
    <scope>NUCLEOTIDE SEQUENCE [LARGE SCALE GENOMIC DNA]</scope>
    <source>
        <strain evidence="4">DSM 44875</strain>
    </source>
</reference>
<accession>A0A1C4U1V0</accession>
<proteinExistence type="predicted"/>
<evidence type="ECO:0000259" key="2">
    <source>
        <dbReference type="Pfam" id="PF14317"/>
    </source>
</evidence>
<keyword evidence="1" id="KW-0472">Membrane</keyword>
<keyword evidence="1" id="KW-0812">Transmembrane</keyword>
<dbReference type="Pfam" id="PF14317">
    <property type="entry name" value="YcxB"/>
    <property type="match status" value="1"/>
</dbReference>
<sequence length="153" mass="17405">MTYGLLRRMSQDAQGRWQRVMRMLLLALAALVVLLATLLATLTGFNGRLLYLVLVLCAAFAVTELHPVLSWLLQRRLFVEPFQYGVSTSGVDIQTASSRTQIDWSGITRIRRRRHTWLLKYGMSQIPVPRAAFSPEDQRIVDDFIVGRPEFAG</sequence>
<keyword evidence="1" id="KW-1133">Transmembrane helix</keyword>
<feature type="domain" description="YcxB-like C-terminal" evidence="2">
    <location>
        <begin position="89"/>
        <end position="145"/>
    </location>
</feature>